<dbReference type="STRING" id="381764.Fnod_0441"/>
<evidence type="ECO:0000256" key="1">
    <source>
        <dbReference type="SAM" id="Phobius"/>
    </source>
</evidence>
<feature type="transmembrane region" description="Helical" evidence="1">
    <location>
        <begin position="117"/>
        <end position="141"/>
    </location>
</feature>
<dbReference type="PANTHER" id="PTHR42867:SF1">
    <property type="entry name" value="MEMBRANE PROTEIN-RELATED"/>
    <property type="match status" value="1"/>
</dbReference>
<feature type="transmembrane region" description="Helical" evidence="1">
    <location>
        <begin position="47"/>
        <end position="64"/>
    </location>
</feature>
<dbReference type="InterPro" id="IPR010787">
    <property type="entry name" value="DUF1385"/>
</dbReference>
<dbReference type="KEGG" id="fno:Fnod_0441"/>
<dbReference type="eggNOG" id="COG3872">
    <property type="taxonomic scope" value="Bacteria"/>
</dbReference>
<sequence>MKVGGQAVIDGVLMMGKKVVVAVRKKNGNIEVQELGSVSRSSKWSKIPFVRGFFSLFYSLYFGIKAINLSAELSSDEKMKKSESFFSILFSIVLAIGLFIVLPAYLTKWLGFKNNEFIFSLVDGFIRLGVFLLYVYIISLFKDVKDVFRYHGAEHKAVHTYENGEELTVENARKYSTIHPRCGTNFVMIFLIIAILVHSVFGIFGPLNMLNRILLRILVLPVVAGIAYELLRLFDKYPSLRILAAPGLLLQRLTTAQPDDSQLEVAIVSLRHALGMFEMLDSVNLENENNSRNDKVDDQPEFLG</sequence>
<dbReference type="OrthoDB" id="9784805at2"/>
<keyword evidence="1" id="KW-0472">Membrane</keyword>
<dbReference type="Proteomes" id="UP000002415">
    <property type="component" value="Chromosome"/>
</dbReference>
<keyword evidence="1" id="KW-0812">Transmembrane</keyword>
<dbReference type="AlphaFoldDB" id="A7HK73"/>
<dbReference type="RefSeq" id="WP_011993626.1">
    <property type="nucleotide sequence ID" value="NC_009718.1"/>
</dbReference>
<evidence type="ECO:0008006" key="4">
    <source>
        <dbReference type="Google" id="ProtNLM"/>
    </source>
</evidence>
<reference evidence="2 3" key="2">
    <citation type="journal article" date="2009" name="Proc. Natl. Acad. Sci. U.S.A.">
        <title>On the chimeric nature, thermophilic origin, and phylogenetic placement of the Thermotogales.</title>
        <authorList>
            <person name="Zhaxybayeva O."/>
            <person name="Swithers K.S."/>
            <person name="Lapierre P."/>
            <person name="Fournier G.P."/>
            <person name="Bickhart D.M."/>
            <person name="DeBoy R.T."/>
            <person name="Nelson K.E."/>
            <person name="Nesbo C.L."/>
            <person name="Doolittle W.F."/>
            <person name="Gogarten J.P."/>
            <person name="Noll K.M."/>
        </authorList>
    </citation>
    <scope>NUCLEOTIDE SEQUENCE [LARGE SCALE GENOMIC DNA]</scope>
    <source>
        <strain evidence="3">ATCC 35602 / DSM 5306 / Rt17-B1</strain>
    </source>
</reference>
<reference evidence="2 3" key="1">
    <citation type="submission" date="2007-07" db="EMBL/GenBank/DDBJ databases">
        <title>Complete sequence of Fervidobacterium nodosum Rt17-B1.</title>
        <authorList>
            <consortium name="US DOE Joint Genome Institute"/>
            <person name="Copeland A."/>
            <person name="Lucas S."/>
            <person name="Lapidus A."/>
            <person name="Barry K."/>
            <person name="Glavina del Rio T."/>
            <person name="Dalin E."/>
            <person name="Tice H."/>
            <person name="Pitluck S."/>
            <person name="Saunders E."/>
            <person name="Brettin T."/>
            <person name="Bruce D."/>
            <person name="Detter J.C."/>
            <person name="Han C."/>
            <person name="Schmutz J."/>
            <person name="Larimer F."/>
            <person name="Land M."/>
            <person name="Hauser L."/>
            <person name="Kyrpides N."/>
            <person name="Mikhailova N."/>
            <person name="Nelson K."/>
            <person name="Gogarten J.P."/>
            <person name="Noll K."/>
            <person name="Richardson P."/>
        </authorList>
    </citation>
    <scope>NUCLEOTIDE SEQUENCE [LARGE SCALE GENOMIC DNA]</scope>
    <source>
        <strain evidence="3">ATCC 35602 / DSM 5306 / Rt17-B1</strain>
    </source>
</reference>
<dbReference type="HOGENOM" id="CLU_038140_0_0_0"/>
<feature type="transmembrane region" description="Helical" evidence="1">
    <location>
        <begin position="85"/>
        <end position="105"/>
    </location>
</feature>
<feature type="transmembrane region" description="Helical" evidence="1">
    <location>
        <begin position="213"/>
        <end position="231"/>
    </location>
</feature>
<protein>
    <recommendedName>
        <fullName evidence="4">DUF1385 domain-containing protein</fullName>
    </recommendedName>
</protein>
<feature type="transmembrane region" description="Helical" evidence="1">
    <location>
        <begin position="186"/>
        <end position="207"/>
    </location>
</feature>
<organism evidence="2 3">
    <name type="scientific">Fervidobacterium nodosum (strain ATCC 35602 / DSM 5306 / Rt17-B1)</name>
    <dbReference type="NCBI Taxonomy" id="381764"/>
    <lineage>
        <taxon>Bacteria</taxon>
        <taxon>Thermotogati</taxon>
        <taxon>Thermotogota</taxon>
        <taxon>Thermotogae</taxon>
        <taxon>Thermotogales</taxon>
        <taxon>Fervidobacteriaceae</taxon>
        <taxon>Fervidobacterium</taxon>
    </lineage>
</organism>
<keyword evidence="3" id="KW-1185">Reference proteome</keyword>
<keyword evidence="1" id="KW-1133">Transmembrane helix</keyword>
<dbReference type="Pfam" id="PF07136">
    <property type="entry name" value="DUF1385"/>
    <property type="match status" value="1"/>
</dbReference>
<accession>A7HK73</accession>
<name>A7HK73_FERNB</name>
<gene>
    <name evidence="2" type="ordered locus">Fnod_0441</name>
</gene>
<dbReference type="EMBL" id="CP000771">
    <property type="protein sequence ID" value="ABS60306.1"/>
    <property type="molecule type" value="Genomic_DNA"/>
</dbReference>
<evidence type="ECO:0000313" key="3">
    <source>
        <dbReference type="Proteomes" id="UP000002415"/>
    </source>
</evidence>
<dbReference type="PANTHER" id="PTHR42867">
    <property type="entry name" value="MEMBRANE PROTEIN-RELATED"/>
    <property type="match status" value="1"/>
</dbReference>
<evidence type="ECO:0000313" key="2">
    <source>
        <dbReference type="EMBL" id="ABS60306.1"/>
    </source>
</evidence>
<proteinExistence type="predicted"/>